<keyword evidence="3" id="KW-1185">Reference proteome</keyword>
<accession>A0AAV5MVN1</accession>
<keyword evidence="1" id="KW-0472">Membrane</keyword>
<evidence type="ECO:0000313" key="2">
    <source>
        <dbReference type="EMBL" id="GKV53508.1"/>
    </source>
</evidence>
<keyword evidence="1" id="KW-0812">Transmembrane</keyword>
<gene>
    <name evidence="2" type="ORF">SLEP1_g60029</name>
</gene>
<evidence type="ECO:0000313" key="3">
    <source>
        <dbReference type="Proteomes" id="UP001054252"/>
    </source>
</evidence>
<reference evidence="2 3" key="1">
    <citation type="journal article" date="2021" name="Commun. Biol.">
        <title>The genome of Shorea leprosula (Dipterocarpaceae) highlights the ecological relevance of drought in aseasonal tropical rainforests.</title>
        <authorList>
            <person name="Ng K.K.S."/>
            <person name="Kobayashi M.J."/>
            <person name="Fawcett J.A."/>
            <person name="Hatakeyama M."/>
            <person name="Paape T."/>
            <person name="Ng C.H."/>
            <person name="Ang C.C."/>
            <person name="Tnah L.H."/>
            <person name="Lee C.T."/>
            <person name="Nishiyama T."/>
            <person name="Sese J."/>
            <person name="O'Brien M.J."/>
            <person name="Copetti D."/>
            <person name="Mohd Noor M.I."/>
            <person name="Ong R.C."/>
            <person name="Putra M."/>
            <person name="Sireger I.Z."/>
            <person name="Indrioko S."/>
            <person name="Kosugi Y."/>
            <person name="Izuno A."/>
            <person name="Isagi Y."/>
            <person name="Lee S.L."/>
            <person name="Shimizu K.K."/>
        </authorList>
    </citation>
    <scope>NUCLEOTIDE SEQUENCE [LARGE SCALE GENOMIC DNA]</scope>
    <source>
        <strain evidence="2">214</strain>
    </source>
</reference>
<sequence length="96" mass="11160">METIPTDSAYKALSRKVSNKSNVQMYYSVHNERPLVNSNDQDKTFELNNEGQQVASRCVWHNFYNKFQKVEDVDMLVNYGLVIMLPLLVVSTWLSQ</sequence>
<dbReference type="EMBL" id="BPVZ01001460">
    <property type="protein sequence ID" value="GKV53508.1"/>
    <property type="molecule type" value="Genomic_DNA"/>
</dbReference>
<proteinExistence type="predicted"/>
<comment type="caution">
    <text evidence="2">The sequence shown here is derived from an EMBL/GenBank/DDBJ whole genome shotgun (WGS) entry which is preliminary data.</text>
</comment>
<organism evidence="2 3">
    <name type="scientific">Rubroshorea leprosula</name>
    <dbReference type="NCBI Taxonomy" id="152421"/>
    <lineage>
        <taxon>Eukaryota</taxon>
        <taxon>Viridiplantae</taxon>
        <taxon>Streptophyta</taxon>
        <taxon>Embryophyta</taxon>
        <taxon>Tracheophyta</taxon>
        <taxon>Spermatophyta</taxon>
        <taxon>Magnoliopsida</taxon>
        <taxon>eudicotyledons</taxon>
        <taxon>Gunneridae</taxon>
        <taxon>Pentapetalae</taxon>
        <taxon>rosids</taxon>
        <taxon>malvids</taxon>
        <taxon>Malvales</taxon>
        <taxon>Dipterocarpaceae</taxon>
        <taxon>Rubroshorea</taxon>
    </lineage>
</organism>
<keyword evidence="1" id="KW-1133">Transmembrane helix</keyword>
<evidence type="ECO:0000256" key="1">
    <source>
        <dbReference type="SAM" id="Phobius"/>
    </source>
</evidence>
<dbReference type="AlphaFoldDB" id="A0AAV5MVN1"/>
<name>A0AAV5MVN1_9ROSI</name>
<protein>
    <submittedName>
        <fullName evidence="2">Uncharacterized protein</fullName>
    </submittedName>
</protein>
<feature type="transmembrane region" description="Helical" evidence="1">
    <location>
        <begin position="76"/>
        <end position="94"/>
    </location>
</feature>
<dbReference type="Proteomes" id="UP001054252">
    <property type="component" value="Unassembled WGS sequence"/>
</dbReference>